<keyword evidence="4" id="KW-0378">Hydrolase</keyword>
<name>A0A2D2B425_9CAUL</name>
<dbReference type="GO" id="GO:0016787">
    <property type="term" value="F:hydrolase activity"/>
    <property type="evidence" value="ECO:0007669"/>
    <property type="project" value="UniProtKB-KW"/>
</dbReference>
<dbReference type="Proteomes" id="UP000228945">
    <property type="component" value="Chromosome"/>
</dbReference>
<dbReference type="OrthoDB" id="5377981at2"/>
<evidence type="ECO:0000259" key="3">
    <source>
        <dbReference type="Pfam" id="PF11954"/>
    </source>
</evidence>
<protein>
    <submittedName>
        <fullName evidence="4">Serine hydrolase</fullName>
    </submittedName>
</protein>
<dbReference type="KEGG" id="cmb:CSW64_13550"/>
<evidence type="ECO:0000256" key="1">
    <source>
        <dbReference type="SAM" id="SignalP"/>
    </source>
</evidence>
<evidence type="ECO:0000313" key="5">
    <source>
        <dbReference type="Proteomes" id="UP000228945"/>
    </source>
</evidence>
<feature type="domain" description="Beta-lactamase-related" evidence="2">
    <location>
        <begin position="27"/>
        <end position="368"/>
    </location>
</feature>
<dbReference type="SUPFAM" id="SSF56601">
    <property type="entry name" value="beta-lactamase/transpeptidase-like"/>
    <property type="match status" value="1"/>
</dbReference>
<dbReference type="Gene3D" id="2.40.128.600">
    <property type="match status" value="1"/>
</dbReference>
<dbReference type="InterPro" id="IPR021860">
    <property type="entry name" value="Peptidase_S12_Pab87-rel_C"/>
</dbReference>
<keyword evidence="5" id="KW-1185">Reference proteome</keyword>
<dbReference type="PANTHER" id="PTHR46825">
    <property type="entry name" value="D-ALANYL-D-ALANINE-CARBOXYPEPTIDASE/ENDOPEPTIDASE AMPH"/>
    <property type="match status" value="1"/>
</dbReference>
<dbReference type="Pfam" id="PF11954">
    <property type="entry name" value="DUF3471"/>
    <property type="match status" value="1"/>
</dbReference>
<organism evidence="4 5">
    <name type="scientific">Caulobacter mirabilis</name>
    <dbReference type="NCBI Taxonomy" id="69666"/>
    <lineage>
        <taxon>Bacteria</taxon>
        <taxon>Pseudomonadati</taxon>
        <taxon>Pseudomonadota</taxon>
        <taxon>Alphaproteobacteria</taxon>
        <taxon>Caulobacterales</taxon>
        <taxon>Caulobacteraceae</taxon>
        <taxon>Caulobacter</taxon>
    </lineage>
</organism>
<dbReference type="PANTHER" id="PTHR46825:SF15">
    <property type="entry name" value="BETA-LACTAMASE-RELATED DOMAIN-CONTAINING PROTEIN"/>
    <property type="match status" value="1"/>
</dbReference>
<keyword evidence="1" id="KW-0732">Signal</keyword>
<accession>A0A2D2B425</accession>
<dbReference type="InterPro" id="IPR050491">
    <property type="entry name" value="AmpC-like"/>
</dbReference>
<dbReference type="Pfam" id="PF00144">
    <property type="entry name" value="Beta-lactamase"/>
    <property type="match status" value="1"/>
</dbReference>
<dbReference type="AlphaFoldDB" id="A0A2D2B425"/>
<dbReference type="EMBL" id="CP024201">
    <property type="protein sequence ID" value="ATQ45007.1"/>
    <property type="molecule type" value="Genomic_DNA"/>
</dbReference>
<dbReference type="InterPro" id="IPR012338">
    <property type="entry name" value="Beta-lactam/transpept-like"/>
</dbReference>
<evidence type="ECO:0000313" key="4">
    <source>
        <dbReference type="EMBL" id="ATQ45007.1"/>
    </source>
</evidence>
<feature type="domain" description="Peptidase S12 Pab87-related C-terminal" evidence="3">
    <location>
        <begin position="416"/>
        <end position="520"/>
    </location>
</feature>
<feature type="chain" id="PRO_5013648999" evidence="1">
    <location>
        <begin position="21"/>
        <end position="527"/>
    </location>
</feature>
<gene>
    <name evidence="4" type="ORF">CSW64_13550</name>
</gene>
<feature type="signal peptide" evidence="1">
    <location>
        <begin position="1"/>
        <end position="20"/>
    </location>
</feature>
<reference evidence="4 5" key="1">
    <citation type="submission" date="2017-10" db="EMBL/GenBank/DDBJ databases">
        <title>Genome sequence of Caulobacter mirabilis FWC38.</title>
        <authorList>
            <person name="Fiebig A."/>
            <person name="Crosson S."/>
        </authorList>
    </citation>
    <scope>NUCLEOTIDE SEQUENCE [LARGE SCALE GENOMIC DNA]</scope>
    <source>
        <strain evidence="4 5">FWC 38</strain>
    </source>
</reference>
<dbReference type="Gene3D" id="3.40.710.10">
    <property type="entry name" value="DD-peptidase/beta-lactamase superfamily"/>
    <property type="match status" value="1"/>
</dbReference>
<sequence length="527" mass="57545">MSRLAVVGALLALSATSAEAAPPADLDARMGEVLAATNTPGAALAIVENGVVTASRGYGVAQLDGNRKVGEHTLFAIGSTGKAITAAAIATLVDQGKLGWDDKVVDHLPDFQMYDPWVTREMTIRDLLVHRSGLGRGAGDLLFVPRTDLSRAESVRRLRHLKPATSFRSGYAYDNVLYMVLGEVIRAKTGQTWEDYTQDKVLRAAGMRDAVTDEARRFARDDRAFPHGRMSGSVRGVGDLRRLDERSATLAPNVAPAGGVSASAADLGRWLQVQLGQGKTPDGGRVYSEAAAWQMWTPQVVVPIRRQPAPITATTPLFHNYALGWNVRDYRGQMVIYHFGTVPGFKSVVVLLPLKNVGFALALNSEEDSAVQGMMYELLDHYLDAPKANWPQAFMTLEAKQRAQAVEQMEKVAAAPAKVGPSLSLDRYAGRFADPWFGPITVRAENGQLMLDFKKEHPGVTGRLEHFQYDTFVTRWQDPTIEPAYVTFVLGPTGKVDRITMRAVSPMAGFSYDYQDLAFTPITPAKP</sequence>
<proteinExistence type="predicted"/>
<evidence type="ECO:0000259" key="2">
    <source>
        <dbReference type="Pfam" id="PF00144"/>
    </source>
</evidence>
<dbReference type="InterPro" id="IPR001466">
    <property type="entry name" value="Beta-lactam-related"/>
</dbReference>